<dbReference type="Proteomes" id="UP000789920">
    <property type="component" value="Unassembled WGS sequence"/>
</dbReference>
<evidence type="ECO:0000313" key="1">
    <source>
        <dbReference type="EMBL" id="CAG8666577.1"/>
    </source>
</evidence>
<feature type="non-terminal residue" evidence="1">
    <location>
        <position position="1"/>
    </location>
</feature>
<gene>
    <name evidence="1" type="ORF">RPERSI_LOCUS8497</name>
</gene>
<organism evidence="1 2">
    <name type="scientific">Racocetra persica</name>
    <dbReference type="NCBI Taxonomy" id="160502"/>
    <lineage>
        <taxon>Eukaryota</taxon>
        <taxon>Fungi</taxon>
        <taxon>Fungi incertae sedis</taxon>
        <taxon>Mucoromycota</taxon>
        <taxon>Glomeromycotina</taxon>
        <taxon>Glomeromycetes</taxon>
        <taxon>Diversisporales</taxon>
        <taxon>Gigasporaceae</taxon>
        <taxon>Racocetra</taxon>
    </lineage>
</organism>
<comment type="caution">
    <text evidence="1">The sequence shown here is derived from an EMBL/GenBank/DDBJ whole genome shotgun (WGS) entry which is preliminary data.</text>
</comment>
<accession>A0ACA9NTR4</accession>
<name>A0ACA9NTR4_9GLOM</name>
<evidence type="ECO:0000313" key="2">
    <source>
        <dbReference type="Proteomes" id="UP000789920"/>
    </source>
</evidence>
<keyword evidence="2" id="KW-1185">Reference proteome</keyword>
<dbReference type="EMBL" id="CAJVQC010015390">
    <property type="protein sequence ID" value="CAG8666577.1"/>
    <property type="molecule type" value="Genomic_DNA"/>
</dbReference>
<sequence length="91" mass="10983">YMISEPVDFNKIIENFQIEPFEKTILDLNIYIDGRQFTELMDSAEDNFVYKYKWQKNNLIVVLKRFDVDSNLDEKVIKEILNEVLLMFIQL</sequence>
<protein>
    <submittedName>
        <fullName evidence="1">4990_t:CDS:1</fullName>
    </submittedName>
</protein>
<proteinExistence type="predicted"/>
<reference evidence="1" key="1">
    <citation type="submission" date="2021-06" db="EMBL/GenBank/DDBJ databases">
        <authorList>
            <person name="Kallberg Y."/>
            <person name="Tangrot J."/>
            <person name="Rosling A."/>
        </authorList>
    </citation>
    <scope>NUCLEOTIDE SEQUENCE</scope>
    <source>
        <strain evidence="1">MA461A</strain>
    </source>
</reference>